<keyword evidence="4" id="KW-0238">DNA-binding</keyword>
<dbReference type="PANTHER" id="PTHR43133:SF50">
    <property type="entry name" value="ECF RNA POLYMERASE SIGMA FACTOR SIGM"/>
    <property type="match status" value="1"/>
</dbReference>
<feature type="compositionally biased region" description="Basic and acidic residues" evidence="6">
    <location>
        <begin position="389"/>
        <end position="398"/>
    </location>
</feature>
<comment type="similarity">
    <text evidence="1">Belongs to the sigma-70 factor family. ECF subfamily.</text>
</comment>
<evidence type="ECO:0000256" key="4">
    <source>
        <dbReference type="ARBA" id="ARBA00023125"/>
    </source>
</evidence>
<organism evidence="9 10">
    <name type="scientific">Actinospica durhamensis</name>
    <dbReference type="NCBI Taxonomy" id="1508375"/>
    <lineage>
        <taxon>Bacteria</taxon>
        <taxon>Bacillati</taxon>
        <taxon>Actinomycetota</taxon>
        <taxon>Actinomycetes</taxon>
        <taxon>Catenulisporales</taxon>
        <taxon>Actinospicaceae</taxon>
        <taxon>Actinospica</taxon>
    </lineage>
</organism>
<feature type="domain" description="RNA polymerase sigma factor 70 region 4 type 2" evidence="8">
    <location>
        <begin position="198"/>
        <end position="250"/>
    </location>
</feature>
<dbReference type="InterPro" id="IPR013249">
    <property type="entry name" value="RNA_pol_sigma70_r4_t2"/>
</dbReference>
<comment type="caution">
    <text evidence="9">The sequence shown here is derived from an EMBL/GenBank/DDBJ whole genome shotgun (WGS) entry which is preliminary data.</text>
</comment>
<dbReference type="Gene3D" id="1.10.10.10">
    <property type="entry name" value="Winged helix-like DNA-binding domain superfamily/Winged helix DNA-binding domain"/>
    <property type="match status" value="1"/>
</dbReference>
<evidence type="ECO:0000259" key="7">
    <source>
        <dbReference type="Pfam" id="PF04542"/>
    </source>
</evidence>
<evidence type="ECO:0000256" key="3">
    <source>
        <dbReference type="ARBA" id="ARBA00023082"/>
    </source>
</evidence>
<dbReference type="CDD" id="cd06171">
    <property type="entry name" value="Sigma70_r4"/>
    <property type="match status" value="1"/>
</dbReference>
<accession>A0A941IRV6</accession>
<dbReference type="EMBL" id="JAGSOG010000401">
    <property type="protein sequence ID" value="MBR7839235.1"/>
    <property type="molecule type" value="Genomic_DNA"/>
</dbReference>
<reference evidence="9" key="1">
    <citation type="submission" date="2021-04" db="EMBL/GenBank/DDBJ databases">
        <title>Genome based classification of Actinospica acidithermotolerans sp. nov., an actinobacterium isolated from an Indonesian hot spring.</title>
        <authorList>
            <person name="Kusuma A.B."/>
            <person name="Putra K.E."/>
            <person name="Nafisah S."/>
            <person name="Loh J."/>
            <person name="Nouioui I."/>
            <person name="Goodfellow M."/>
        </authorList>
    </citation>
    <scope>NUCLEOTIDE SEQUENCE</scope>
    <source>
        <strain evidence="9">CSCA 57</strain>
    </source>
</reference>
<protein>
    <submittedName>
        <fullName evidence="9">SigE family RNA polymerase sigma factor</fullName>
    </submittedName>
</protein>
<dbReference type="Proteomes" id="UP000675781">
    <property type="component" value="Unassembled WGS sequence"/>
</dbReference>
<evidence type="ECO:0000313" key="9">
    <source>
        <dbReference type="EMBL" id="MBR7839235.1"/>
    </source>
</evidence>
<dbReference type="InterPro" id="IPR036388">
    <property type="entry name" value="WH-like_DNA-bd_sf"/>
</dbReference>
<evidence type="ECO:0000256" key="2">
    <source>
        <dbReference type="ARBA" id="ARBA00023015"/>
    </source>
</evidence>
<dbReference type="GO" id="GO:0003677">
    <property type="term" value="F:DNA binding"/>
    <property type="evidence" value="ECO:0007669"/>
    <property type="project" value="UniProtKB-KW"/>
</dbReference>
<dbReference type="InterPro" id="IPR013324">
    <property type="entry name" value="RNA_pol_sigma_r3/r4-like"/>
</dbReference>
<evidence type="ECO:0000256" key="6">
    <source>
        <dbReference type="SAM" id="MobiDB-lite"/>
    </source>
</evidence>
<keyword evidence="5" id="KW-0804">Transcription</keyword>
<dbReference type="GO" id="GO:0006352">
    <property type="term" value="P:DNA-templated transcription initiation"/>
    <property type="evidence" value="ECO:0007669"/>
    <property type="project" value="InterPro"/>
</dbReference>
<name>A0A941IRV6_9ACTN</name>
<dbReference type="InterPro" id="IPR013325">
    <property type="entry name" value="RNA_pol_sigma_r2"/>
</dbReference>
<dbReference type="SUPFAM" id="SSF88659">
    <property type="entry name" value="Sigma3 and sigma4 domains of RNA polymerase sigma factors"/>
    <property type="match status" value="1"/>
</dbReference>
<dbReference type="NCBIfam" id="TIGR02983">
    <property type="entry name" value="SigE-fam_strep"/>
    <property type="match status" value="1"/>
</dbReference>
<dbReference type="NCBIfam" id="TIGR02937">
    <property type="entry name" value="sigma70-ECF"/>
    <property type="match status" value="1"/>
</dbReference>
<feature type="compositionally biased region" description="Polar residues" evidence="6">
    <location>
        <begin position="357"/>
        <end position="366"/>
    </location>
</feature>
<dbReference type="Pfam" id="PF08281">
    <property type="entry name" value="Sigma70_r4_2"/>
    <property type="match status" value="1"/>
</dbReference>
<dbReference type="Pfam" id="PF04542">
    <property type="entry name" value="Sigma70_r2"/>
    <property type="match status" value="1"/>
</dbReference>
<feature type="compositionally biased region" description="Polar residues" evidence="6">
    <location>
        <begin position="294"/>
        <end position="311"/>
    </location>
</feature>
<dbReference type="SUPFAM" id="SSF88946">
    <property type="entry name" value="Sigma2 domain of RNA polymerase sigma factors"/>
    <property type="match status" value="1"/>
</dbReference>
<sequence length="398" mass="42828">MFDSGGESAGDGASHDDASGEGAPCAKVPRAEAPRAEAFGSGAPTIGASDPGLRNTWGPETEVLNTAARGTPARHGASSEPREGPDHPRLVRSGGGEEERFREFVAERWLALLRTAYLLTGDHGHAEDLVQNALIRVHRHWAKIERSGSPEGYVRRVMFNLHTDWWRRIGSRERAVRLTADIEHPASADAYASFDLRDELWEALRALPAKMRATLVLRYFEDLGEAETAQILGCSIGTVKSQTSRGLQRLQQALSAQPASASSSSSSASSTSSPELGLGRERDLDDDRGHAPTAQPSTERAPTPTVPTASPWTERAPTPTVPPASPWTERAPTPTVPPASPSTEHLLVALRRRPEQWPSTQFATENSAPRTPSQSSSPQPSAGLAPAVRRLDPPRSTL</sequence>
<evidence type="ECO:0000313" key="10">
    <source>
        <dbReference type="Proteomes" id="UP000675781"/>
    </source>
</evidence>
<feature type="region of interest" description="Disordered" evidence="6">
    <location>
        <begin position="250"/>
        <end position="398"/>
    </location>
</feature>
<dbReference type="Gene3D" id="1.10.1740.10">
    <property type="match status" value="1"/>
</dbReference>
<evidence type="ECO:0000256" key="5">
    <source>
        <dbReference type="ARBA" id="ARBA00023163"/>
    </source>
</evidence>
<feature type="compositionally biased region" description="Basic and acidic residues" evidence="6">
    <location>
        <begin position="278"/>
        <end position="290"/>
    </location>
</feature>
<dbReference type="InterPro" id="IPR014325">
    <property type="entry name" value="RNA_pol_sigma-E_actinobac"/>
</dbReference>
<keyword evidence="10" id="KW-1185">Reference proteome</keyword>
<dbReference type="InterPro" id="IPR039425">
    <property type="entry name" value="RNA_pol_sigma-70-like"/>
</dbReference>
<dbReference type="AlphaFoldDB" id="A0A941IRV6"/>
<evidence type="ECO:0000259" key="8">
    <source>
        <dbReference type="Pfam" id="PF08281"/>
    </source>
</evidence>
<keyword evidence="3" id="KW-0731">Sigma factor</keyword>
<feature type="compositionally biased region" description="Low complexity" evidence="6">
    <location>
        <begin position="251"/>
        <end position="277"/>
    </location>
</feature>
<feature type="region of interest" description="Disordered" evidence="6">
    <location>
        <begin position="1"/>
        <end position="97"/>
    </location>
</feature>
<dbReference type="PANTHER" id="PTHR43133">
    <property type="entry name" value="RNA POLYMERASE ECF-TYPE SIGMA FACTO"/>
    <property type="match status" value="1"/>
</dbReference>
<dbReference type="InterPro" id="IPR014284">
    <property type="entry name" value="RNA_pol_sigma-70_dom"/>
</dbReference>
<keyword evidence="2" id="KW-0805">Transcription regulation</keyword>
<feature type="compositionally biased region" description="Low complexity" evidence="6">
    <location>
        <begin position="367"/>
        <end position="387"/>
    </location>
</feature>
<feature type="compositionally biased region" description="Basic and acidic residues" evidence="6">
    <location>
        <begin position="80"/>
        <end position="97"/>
    </location>
</feature>
<dbReference type="GO" id="GO:0016987">
    <property type="term" value="F:sigma factor activity"/>
    <property type="evidence" value="ECO:0007669"/>
    <property type="project" value="UniProtKB-KW"/>
</dbReference>
<gene>
    <name evidence="9" type="ORF">KDL01_38595</name>
</gene>
<feature type="compositionally biased region" description="Low complexity" evidence="6">
    <location>
        <begin position="1"/>
        <end position="12"/>
    </location>
</feature>
<evidence type="ECO:0000256" key="1">
    <source>
        <dbReference type="ARBA" id="ARBA00010641"/>
    </source>
</evidence>
<feature type="domain" description="RNA polymerase sigma-70 region 2" evidence="7">
    <location>
        <begin position="112"/>
        <end position="168"/>
    </location>
</feature>
<proteinExistence type="inferred from homology"/>
<dbReference type="InterPro" id="IPR007627">
    <property type="entry name" value="RNA_pol_sigma70_r2"/>
</dbReference>